<dbReference type="OrthoDB" id="141068at2"/>
<dbReference type="InterPro" id="IPR011009">
    <property type="entry name" value="Kinase-like_dom_sf"/>
</dbReference>
<sequence length="361" mass="41816">MTPDELTTLLYQAGVLQDGRAVEVQVTENEAFNSHVQHLVVTYSMDTMPQLPSALVVKRNVQADWGREDGRREVEFYRLIDRQAERLPMLIPHFVAEYDQATENSVLLLQDLSATHQPPITRQQQIYGSYMPDEALLGQIVETLAAFHATWWDDPQLGTYPLVLDTIFQDEGHFRAYCQECQQNWQSLLTAEENWLPLDVVHDINEIQRLLPALWERSLSHRFPGRQHLTVTHNDAYLANFLVPRTGQAGSIYLLDWQSPYAGIGAYDLVIMCASFWTSAQRHENDREINLLRRYFTTLQASGIIDYSWDQLLEDYRLMILVFLQVAIWDQTNGSSRSYWWPKLQCLLNAARDLDSLSLLR</sequence>
<dbReference type="InterPro" id="IPR002575">
    <property type="entry name" value="Aminoglycoside_PTrfase"/>
</dbReference>
<dbReference type="PANTHER" id="PTHR23020">
    <property type="entry name" value="UNCHARACTERIZED NUCLEAR HORMONE RECEPTOR-RELATED"/>
    <property type="match status" value="1"/>
</dbReference>
<gene>
    <name evidence="2" type="ORF">KDA_37580</name>
</gene>
<reference evidence="3" key="1">
    <citation type="submission" date="2018-12" db="EMBL/GenBank/DDBJ databases">
        <title>Tengunoibacter tsumagoiensis gen. nov., sp. nov., Dictyobacter kobayashii sp. nov., D. alpinus sp. nov., and D. joshuensis sp. nov. and description of Dictyobacteraceae fam. nov. within the order Ktedonobacterales isolated from Tengu-no-mugimeshi.</title>
        <authorList>
            <person name="Wang C.M."/>
            <person name="Zheng Y."/>
            <person name="Sakai Y."/>
            <person name="Toyoda A."/>
            <person name="Minakuchi Y."/>
            <person name="Abe K."/>
            <person name="Yokota A."/>
            <person name="Yabe S."/>
        </authorList>
    </citation>
    <scope>NUCLEOTIDE SEQUENCE [LARGE SCALE GENOMIC DNA]</scope>
    <source>
        <strain evidence="3">Uno16</strain>
    </source>
</reference>
<dbReference type="GO" id="GO:0016740">
    <property type="term" value="F:transferase activity"/>
    <property type="evidence" value="ECO:0007669"/>
    <property type="project" value="UniProtKB-KW"/>
</dbReference>
<keyword evidence="3" id="KW-1185">Reference proteome</keyword>
<protein>
    <submittedName>
        <fullName evidence="2">Aminoglycoside phosphotransferase</fullName>
    </submittedName>
</protein>
<dbReference type="Proteomes" id="UP000287171">
    <property type="component" value="Unassembled WGS sequence"/>
</dbReference>
<feature type="domain" description="Aminoglycoside phosphotransferase" evidence="1">
    <location>
        <begin position="54"/>
        <end position="283"/>
    </location>
</feature>
<dbReference type="EMBL" id="BIFT01000001">
    <property type="protein sequence ID" value="GCE28274.1"/>
    <property type="molecule type" value="Genomic_DNA"/>
</dbReference>
<dbReference type="AlphaFoldDB" id="A0A402BA63"/>
<name>A0A402BA63_9CHLR</name>
<accession>A0A402BA63</accession>
<evidence type="ECO:0000313" key="2">
    <source>
        <dbReference type="EMBL" id="GCE28274.1"/>
    </source>
</evidence>
<proteinExistence type="predicted"/>
<evidence type="ECO:0000259" key="1">
    <source>
        <dbReference type="Pfam" id="PF01636"/>
    </source>
</evidence>
<keyword evidence="2" id="KW-0808">Transferase</keyword>
<organism evidence="2 3">
    <name type="scientific">Dictyobacter alpinus</name>
    <dbReference type="NCBI Taxonomy" id="2014873"/>
    <lineage>
        <taxon>Bacteria</taxon>
        <taxon>Bacillati</taxon>
        <taxon>Chloroflexota</taxon>
        <taxon>Ktedonobacteria</taxon>
        <taxon>Ktedonobacterales</taxon>
        <taxon>Dictyobacteraceae</taxon>
        <taxon>Dictyobacter</taxon>
    </lineage>
</organism>
<dbReference type="SUPFAM" id="SSF56112">
    <property type="entry name" value="Protein kinase-like (PK-like)"/>
    <property type="match status" value="1"/>
</dbReference>
<dbReference type="Gene3D" id="3.90.1200.10">
    <property type="match status" value="1"/>
</dbReference>
<dbReference type="InterPro" id="IPR052961">
    <property type="entry name" value="Oxido-Kinase-like_Enzymes"/>
</dbReference>
<dbReference type="PANTHER" id="PTHR23020:SF41">
    <property type="entry name" value="AMINOGLYCOSIDE PHOSPHOTRANSFERASE DOMAIN-CONTAINING PROTEIN"/>
    <property type="match status" value="1"/>
</dbReference>
<dbReference type="RefSeq" id="WP_126628515.1">
    <property type="nucleotide sequence ID" value="NZ_BIFT01000001.1"/>
</dbReference>
<evidence type="ECO:0000313" key="3">
    <source>
        <dbReference type="Proteomes" id="UP000287171"/>
    </source>
</evidence>
<dbReference type="Pfam" id="PF01636">
    <property type="entry name" value="APH"/>
    <property type="match status" value="1"/>
</dbReference>
<comment type="caution">
    <text evidence="2">The sequence shown here is derived from an EMBL/GenBank/DDBJ whole genome shotgun (WGS) entry which is preliminary data.</text>
</comment>